<feature type="region of interest" description="Disordered" evidence="1">
    <location>
        <begin position="40"/>
        <end position="132"/>
    </location>
</feature>
<evidence type="ECO:0000256" key="1">
    <source>
        <dbReference type="SAM" id="MobiDB-lite"/>
    </source>
</evidence>
<dbReference type="EMBL" id="CM000883">
    <property type="protein sequence ID" value="KQJ86473.1"/>
    <property type="molecule type" value="Genomic_DNA"/>
</dbReference>
<feature type="compositionally biased region" description="Basic and acidic residues" evidence="1">
    <location>
        <begin position="98"/>
        <end position="109"/>
    </location>
</feature>
<dbReference type="Gramene" id="KQJ86473">
    <property type="protein sequence ID" value="KQJ86473"/>
    <property type="gene ID" value="BRADI_4g05736v3"/>
</dbReference>
<name>A0A0Q3PBK8_BRADI</name>
<protein>
    <submittedName>
        <fullName evidence="2 3">Uncharacterized protein</fullName>
    </submittedName>
</protein>
<reference evidence="3" key="3">
    <citation type="submission" date="2018-08" db="UniProtKB">
        <authorList>
            <consortium name="EnsemblPlants"/>
        </authorList>
    </citation>
    <scope>IDENTIFICATION</scope>
    <source>
        <strain evidence="3">cv. Bd21</strain>
    </source>
</reference>
<dbReference type="InParanoid" id="A0A0Q3PBK8"/>
<accession>A0A0Q3PBK8</accession>
<sequence length="132" mass="14340">MAFFSPSCIQPQKAASAHSSPFRCCFSSSGCCCCGGGGGSWRARAWRRTRRPRLPQTPWRPAKSDPASPTLDPGILGKSKPTSLPAILWQGESSTGEGKMRAKDERWRSSAEASGRGVEPSRDEETRSIGRR</sequence>
<organism evidence="2">
    <name type="scientific">Brachypodium distachyon</name>
    <name type="common">Purple false brome</name>
    <name type="synonym">Trachynia distachya</name>
    <dbReference type="NCBI Taxonomy" id="15368"/>
    <lineage>
        <taxon>Eukaryota</taxon>
        <taxon>Viridiplantae</taxon>
        <taxon>Streptophyta</taxon>
        <taxon>Embryophyta</taxon>
        <taxon>Tracheophyta</taxon>
        <taxon>Spermatophyta</taxon>
        <taxon>Magnoliopsida</taxon>
        <taxon>Liliopsida</taxon>
        <taxon>Poales</taxon>
        <taxon>Poaceae</taxon>
        <taxon>BOP clade</taxon>
        <taxon>Pooideae</taxon>
        <taxon>Stipodae</taxon>
        <taxon>Brachypodieae</taxon>
        <taxon>Brachypodium</taxon>
    </lineage>
</organism>
<feature type="compositionally biased region" description="Basic and acidic residues" evidence="1">
    <location>
        <begin position="119"/>
        <end position="132"/>
    </location>
</feature>
<dbReference type="Proteomes" id="UP000008810">
    <property type="component" value="Chromosome 4"/>
</dbReference>
<dbReference type="EnsemblPlants" id="KQJ86473">
    <property type="protein sequence ID" value="KQJ86473"/>
    <property type="gene ID" value="BRADI_4g05736v3"/>
</dbReference>
<dbReference type="AlphaFoldDB" id="A0A0Q3PBK8"/>
<keyword evidence="4" id="KW-1185">Reference proteome</keyword>
<evidence type="ECO:0000313" key="2">
    <source>
        <dbReference type="EMBL" id="KQJ86473.1"/>
    </source>
</evidence>
<reference evidence="2" key="2">
    <citation type="submission" date="2017-06" db="EMBL/GenBank/DDBJ databases">
        <title>WGS assembly of Brachypodium distachyon.</title>
        <authorList>
            <consortium name="The International Brachypodium Initiative"/>
            <person name="Lucas S."/>
            <person name="Harmon-Smith M."/>
            <person name="Lail K."/>
            <person name="Tice H."/>
            <person name="Grimwood J."/>
            <person name="Bruce D."/>
            <person name="Barry K."/>
            <person name="Shu S."/>
            <person name="Lindquist E."/>
            <person name="Wang M."/>
            <person name="Pitluck S."/>
            <person name="Vogel J.P."/>
            <person name="Garvin D.F."/>
            <person name="Mockler T.C."/>
            <person name="Schmutz J."/>
            <person name="Rokhsar D."/>
            <person name="Bevan M.W."/>
        </authorList>
    </citation>
    <scope>NUCLEOTIDE SEQUENCE</scope>
    <source>
        <strain evidence="2">Bd21</strain>
    </source>
</reference>
<evidence type="ECO:0000313" key="3">
    <source>
        <dbReference type="EnsemblPlants" id="KQJ86473"/>
    </source>
</evidence>
<feature type="compositionally biased region" description="Basic residues" evidence="1">
    <location>
        <begin position="44"/>
        <end position="53"/>
    </location>
</feature>
<reference evidence="2 3" key="1">
    <citation type="journal article" date="2010" name="Nature">
        <title>Genome sequencing and analysis of the model grass Brachypodium distachyon.</title>
        <authorList>
            <consortium name="International Brachypodium Initiative"/>
        </authorList>
    </citation>
    <scope>NUCLEOTIDE SEQUENCE [LARGE SCALE GENOMIC DNA]</scope>
    <source>
        <strain evidence="2 3">Bd21</strain>
    </source>
</reference>
<proteinExistence type="predicted"/>
<evidence type="ECO:0000313" key="4">
    <source>
        <dbReference type="Proteomes" id="UP000008810"/>
    </source>
</evidence>
<gene>
    <name evidence="2" type="ORF">BRADI_4g05736v3</name>
</gene>